<name>A0A0P8WJR2_9CLOT</name>
<dbReference type="Proteomes" id="UP000050326">
    <property type="component" value="Unassembled WGS sequence"/>
</dbReference>
<evidence type="ECO:0000313" key="1">
    <source>
        <dbReference type="EMBL" id="KPU42403.1"/>
    </source>
</evidence>
<evidence type="ECO:0008006" key="3">
    <source>
        <dbReference type="Google" id="ProtNLM"/>
    </source>
</evidence>
<sequence>MVSIIEYEGLNLRELKILGKGTQGKVYRIDSYKCIKVFKRKDECEDELKALIMAQSDIHFPRLISAGEDYIIRECINGIELNKYLQKHALTPEIMSGIIELYEAMAKVGYRRLDSAIFHIFVTPEICLKLIDTAKALKKKTEKPSLILKGLKELNLKDEFLNYARLMRPELYKKWMEYPCRKNIKSITSGGMQ</sequence>
<accession>A0A0P8WJR2</accession>
<comment type="caution">
    <text evidence="1">The sequence shown here is derived from an EMBL/GenBank/DDBJ whole genome shotgun (WGS) entry which is preliminary data.</text>
</comment>
<dbReference type="InterPro" id="IPR011009">
    <property type="entry name" value="Kinase-like_dom_sf"/>
</dbReference>
<proteinExistence type="predicted"/>
<organism evidence="1 2">
    <name type="scientific">Oxobacter pfennigii</name>
    <dbReference type="NCBI Taxonomy" id="36849"/>
    <lineage>
        <taxon>Bacteria</taxon>
        <taxon>Bacillati</taxon>
        <taxon>Bacillota</taxon>
        <taxon>Clostridia</taxon>
        <taxon>Eubacteriales</taxon>
        <taxon>Clostridiaceae</taxon>
        <taxon>Oxobacter</taxon>
    </lineage>
</organism>
<reference evidence="1 2" key="1">
    <citation type="submission" date="2015-09" db="EMBL/GenBank/DDBJ databases">
        <title>Genome sequence of Oxobacter pfennigii DSM 3222.</title>
        <authorList>
            <person name="Poehlein A."/>
            <person name="Bengelsdorf F.R."/>
            <person name="Schiel-Bengelsdorf B."/>
            <person name="Duerre P."/>
            <person name="Daniel R."/>
        </authorList>
    </citation>
    <scope>NUCLEOTIDE SEQUENCE [LARGE SCALE GENOMIC DNA]</scope>
    <source>
        <strain evidence="1 2">DSM 3222</strain>
    </source>
</reference>
<dbReference type="SUPFAM" id="SSF56112">
    <property type="entry name" value="Protein kinase-like (PK-like)"/>
    <property type="match status" value="1"/>
</dbReference>
<keyword evidence="2" id="KW-1185">Reference proteome</keyword>
<dbReference type="AlphaFoldDB" id="A0A0P8WJR2"/>
<gene>
    <name evidence="1" type="ORF">OXPF_41880</name>
</gene>
<evidence type="ECO:0000313" key="2">
    <source>
        <dbReference type="Proteomes" id="UP000050326"/>
    </source>
</evidence>
<dbReference type="STRING" id="36849.OXPF_41880"/>
<protein>
    <recommendedName>
        <fullName evidence="3">Protein kinase domain-containing protein</fullName>
    </recommendedName>
</protein>
<dbReference type="EMBL" id="LKET01000068">
    <property type="protein sequence ID" value="KPU42403.1"/>
    <property type="molecule type" value="Genomic_DNA"/>
</dbReference>